<sequence length="715" mass="78157">MAHDKDPQLALPTAPVCPAVVVATQAYPLEGWSLSEPPAAPGMVTVVGFLLLAFVAIGLVHLNGYWKLRREIRLRRELQRRIDEVSDNLPVVVFQARRERDGRIHLELLAGDTPQLFSAAPRELKADPSRILAAICLPDRTRVLTGLMRAVRRICPVSLQFTTQGVRGMRCISMHAWPTLGPANEQRWTGYWMDVSEERAREQAIARAHARTEAEVEGRGRLIATLGTGISGPMHALLQRMAMLRGGELDAHQRAALDSLEDASVMLARILEDVLALSATEDADMALDSTPVDLRAVLDSMQQLLQPVAVGKGLKLGQRVDPRLARWLQVDGTRLRQILFNLVGNAIKFTEHGDVSMQVHVVDDTMEIQRLRIEVHDTGIGIAAERQQAIFEPFAQADTFTARRYGGTGLGLGICRRLVHRMGGSLQLRSVPGEGTVFAVELPLPHAMPDPPAVDRDSRPPLPPASVAGGAVPRVLVAEDHPTQQLLMQWWLRGLGVEVDVAGDGEQALALWRHGHPVLVFTDDQMPGLGGRELVHAIREEERGENRAGVPIIGMSAEVGGMRGVPLDHLLAKPISRRTLIEAIGRVRPDLLDAAGNACVPGMAAPAQEDVLSLAGLGERFGSVDIARELVHSLRTSMDDDLQALRREWDDDELAAAARRLHRLAGGVGSIGLHALAMTLRELSEARAPLDAARRDALQVRLQRLVQHLRELEAA</sequence>
<feature type="domain" description="Response regulatory" evidence="18">
    <location>
        <begin position="474"/>
        <end position="588"/>
    </location>
</feature>
<dbReference type="SUPFAM" id="SSF47226">
    <property type="entry name" value="Histidine-containing phosphotransfer domain, HPT domain"/>
    <property type="match status" value="1"/>
</dbReference>
<keyword evidence="12" id="KW-0902">Two-component regulatory system</keyword>
<comment type="subcellular location">
    <subcellularLocation>
        <location evidence="2">Cell inner membrane</location>
        <topology evidence="2">Multi-pass membrane protein</topology>
    </subcellularLocation>
</comment>
<dbReference type="Pfam" id="PF02518">
    <property type="entry name" value="HATPase_c"/>
    <property type="match status" value="1"/>
</dbReference>
<feature type="modified residue" description="4-aspartylphosphate" evidence="15">
    <location>
        <position position="523"/>
    </location>
</feature>
<evidence type="ECO:0000256" key="13">
    <source>
        <dbReference type="ARBA" id="ARBA00023136"/>
    </source>
</evidence>
<evidence type="ECO:0000256" key="3">
    <source>
        <dbReference type="ARBA" id="ARBA00012438"/>
    </source>
</evidence>
<dbReference type="SUPFAM" id="SSF55874">
    <property type="entry name" value="ATPase domain of HSP90 chaperone/DNA topoisomerase II/histidine kinase"/>
    <property type="match status" value="1"/>
</dbReference>
<keyword evidence="7" id="KW-0808">Transferase</keyword>
<dbReference type="SUPFAM" id="SSF52172">
    <property type="entry name" value="CheY-like"/>
    <property type="match status" value="1"/>
</dbReference>
<evidence type="ECO:0000256" key="4">
    <source>
        <dbReference type="ARBA" id="ARBA00022475"/>
    </source>
</evidence>
<evidence type="ECO:0000256" key="5">
    <source>
        <dbReference type="ARBA" id="ARBA00022519"/>
    </source>
</evidence>
<dbReference type="InterPro" id="IPR008207">
    <property type="entry name" value="Sig_transdc_His_kin_Hpt_dom"/>
</dbReference>
<dbReference type="InterPro" id="IPR036890">
    <property type="entry name" value="HATPase_C_sf"/>
</dbReference>
<evidence type="ECO:0000259" key="17">
    <source>
        <dbReference type="PROSITE" id="PS50109"/>
    </source>
</evidence>
<keyword evidence="8 16" id="KW-0812">Transmembrane</keyword>
<evidence type="ECO:0000256" key="7">
    <source>
        <dbReference type="ARBA" id="ARBA00022679"/>
    </source>
</evidence>
<evidence type="ECO:0000256" key="16">
    <source>
        <dbReference type="SAM" id="Phobius"/>
    </source>
</evidence>
<dbReference type="Proteomes" id="UP000547058">
    <property type="component" value="Unassembled WGS sequence"/>
</dbReference>
<dbReference type="InterPro" id="IPR003594">
    <property type="entry name" value="HATPase_dom"/>
</dbReference>
<dbReference type="EC" id="2.7.13.3" evidence="3"/>
<evidence type="ECO:0000313" key="20">
    <source>
        <dbReference type="EMBL" id="MBA8682998.1"/>
    </source>
</evidence>
<dbReference type="InterPro" id="IPR001789">
    <property type="entry name" value="Sig_transdc_resp-reg_receiver"/>
</dbReference>
<feature type="domain" description="Histidine kinase" evidence="17">
    <location>
        <begin position="225"/>
        <end position="446"/>
    </location>
</feature>
<evidence type="ECO:0000313" key="21">
    <source>
        <dbReference type="Proteomes" id="UP000547058"/>
    </source>
</evidence>
<evidence type="ECO:0000259" key="19">
    <source>
        <dbReference type="PROSITE" id="PS50894"/>
    </source>
</evidence>
<dbReference type="PANTHER" id="PTHR43047">
    <property type="entry name" value="TWO-COMPONENT HISTIDINE PROTEIN KINASE"/>
    <property type="match status" value="1"/>
</dbReference>
<reference evidence="20 21" key="1">
    <citation type="submission" date="2020-08" db="EMBL/GenBank/DDBJ databases">
        <title>Stenotrophomonas tumulicola JCM 30961.</title>
        <authorList>
            <person name="Deng Y."/>
        </authorList>
    </citation>
    <scope>NUCLEOTIDE SEQUENCE [LARGE SCALE GENOMIC DNA]</scope>
    <source>
        <strain evidence="20 21">JCM 30961</strain>
    </source>
</reference>
<dbReference type="Gene3D" id="1.20.120.160">
    <property type="entry name" value="HPT domain"/>
    <property type="match status" value="1"/>
</dbReference>
<dbReference type="CDD" id="cd17546">
    <property type="entry name" value="REC_hyHK_CKI1_RcsC-like"/>
    <property type="match status" value="1"/>
</dbReference>
<feature type="modified residue" description="Phosphohistidine" evidence="14">
    <location>
        <position position="662"/>
    </location>
</feature>
<dbReference type="SMART" id="SM00448">
    <property type="entry name" value="REC"/>
    <property type="match status" value="1"/>
</dbReference>
<keyword evidence="10" id="KW-0547">Nucleotide-binding</keyword>
<protein>
    <recommendedName>
        <fullName evidence="3">histidine kinase</fullName>
        <ecNumber evidence="3">2.7.13.3</ecNumber>
    </recommendedName>
</protein>
<dbReference type="InterPro" id="IPR004358">
    <property type="entry name" value="Sig_transdc_His_kin-like_C"/>
</dbReference>
<dbReference type="PROSITE" id="PS50894">
    <property type="entry name" value="HPT"/>
    <property type="match status" value="1"/>
</dbReference>
<dbReference type="EMBL" id="JACGXS010000008">
    <property type="protein sequence ID" value="MBA8682998.1"/>
    <property type="molecule type" value="Genomic_DNA"/>
</dbReference>
<dbReference type="PROSITE" id="PS50110">
    <property type="entry name" value="RESPONSE_REGULATORY"/>
    <property type="match status" value="1"/>
</dbReference>
<dbReference type="AlphaFoldDB" id="A0A7W3FNX5"/>
<evidence type="ECO:0000259" key="18">
    <source>
        <dbReference type="PROSITE" id="PS50110"/>
    </source>
</evidence>
<keyword evidence="6 15" id="KW-0597">Phosphoprotein</keyword>
<evidence type="ECO:0000256" key="6">
    <source>
        <dbReference type="ARBA" id="ARBA00022553"/>
    </source>
</evidence>
<comment type="catalytic activity">
    <reaction evidence="1">
        <text>ATP + protein L-histidine = ADP + protein N-phospho-L-histidine.</text>
        <dbReference type="EC" id="2.7.13.3"/>
    </reaction>
</comment>
<accession>A0A7W3FNX5</accession>
<dbReference type="PANTHER" id="PTHR43047:SF64">
    <property type="entry name" value="HISTIDINE KINASE CONTAINING CHEY-HOMOLOGOUS RECEIVER DOMAIN AND PAS DOMAIN-RELATED"/>
    <property type="match status" value="1"/>
</dbReference>
<evidence type="ECO:0000256" key="12">
    <source>
        <dbReference type="ARBA" id="ARBA00023012"/>
    </source>
</evidence>
<proteinExistence type="predicted"/>
<dbReference type="InterPro" id="IPR036641">
    <property type="entry name" value="HPT_dom_sf"/>
</dbReference>
<evidence type="ECO:0000256" key="8">
    <source>
        <dbReference type="ARBA" id="ARBA00022692"/>
    </source>
</evidence>
<evidence type="ECO:0000256" key="11">
    <source>
        <dbReference type="ARBA" id="ARBA00022989"/>
    </source>
</evidence>
<evidence type="ECO:0000256" key="1">
    <source>
        <dbReference type="ARBA" id="ARBA00000085"/>
    </source>
</evidence>
<gene>
    <name evidence="20" type="ORF">H4O11_14455</name>
</gene>
<dbReference type="CDD" id="cd16922">
    <property type="entry name" value="HATPase_EvgS-ArcB-TorS-like"/>
    <property type="match status" value="1"/>
</dbReference>
<comment type="caution">
    <text evidence="20">The sequence shown here is derived from an EMBL/GenBank/DDBJ whole genome shotgun (WGS) entry which is preliminary data.</text>
</comment>
<dbReference type="PRINTS" id="PR00344">
    <property type="entry name" value="BCTRLSENSOR"/>
</dbReference>
<dbReference type="Gene3D" id="3.30.565.10">
    <property type="entry name" value="Histidine kinase-like ATPase, C-terminal domain"/>
    <property type="match status" value="1"/>
</dbReference>
<evidence type="ECO:0000256" key="9">
    <source>
        <dbReference type="ARBA" id="ARBA00022777"/>
    </source>
</evidence>
<dbReference type="GO" id="GO:0000155">
    <property type="term" value="F:phosphorelay sensor kinase activity"/>
    <property type="evidence" value="ECO:0007669"/>
    <property type="project" value="UniProtKB-ARBA"/>
</dbReference>
<dbReference type="Pfam" id="PF00072">
    <property type="entry name" value="Response_reg"/>
    <property type="match status" value="1"/>
</dbReference>
<feature type="domain" description="HPt" evidence="19">
    <location>
        <begin position="623"/>
        <end position="715"/>
    </location>
</feature>
<keyword evidence="10" id="KW-0067">ATP-binding</keyword>
<dbReference type="GO" id="GO:0005886">
    <property type="term" value="C:plasma membrane"/>
    <property type="evidence" value="ECO:0007669"/>
    <property type="project" value="UniProtKB-SubCell"/>
</dbReference>
<dbReference type="PROSITE" id="PS50109">
    <property type="entry name" value="HIS_KIN"/>
    <property type="match status" value="1"/>
</dbReference>
<dbReference type="Gene3D" id="1.10.287.130">
    <property type="match status" value="1"/>
</dbReference>
<evidence type="ECO:0000256" key="14">
    <source>
        <dbReference type="PROSITE-ProRule" id="PRU00110"/>
    </source>
</evidence>
<evidence type="ECO:0000256" key="15">
    <source>
        <dbReference type="PROSITE-ProRule" id="PRU00169"/>
    </source>
</evidence>
<dbReference type="Pfam" id="PF01627">
    <property type="entry name" value="Hpt"/>
    <property type="match status" value="1"/>
</dbReference>
<organism evidence="20 21">
    <name type="scientific">Stenotrophomonas tumulicola</name>
    <dbReference type="NCBI Taxonomy" id="1685415"/>
    <lineage>
        <taxon>Bacteria</taxon>
        <taxon>Pseudomonadati</taxon>
        <taxon>Pseudomonadota</taxon>
        <taxon>Gammaproteobacteria</taxon>
        <taxon>Lysobacterales</taxon>
        <taxon>Lysobacteraceae</taxon>
        <taxon>Stenotrophomonas</taxon>
    </lineage>
</organism>
<evidence type="ECO:0000256" key="10">
    <source>
        <dbReference type="ARBA" id="ARBA00022840"/>
    </source>
</evidence>
<dbReference type="SMART" id="SM00387">
    <property type="entry name" value="HATPase_c"/>
    <property type="match status" value="1"/>
</dbReference>
<keyword evidence="4" id="KW-1003">Cell membrane</keyword>
<dbReference type="FunFam" id="3.30.565.10:FF:000010">
    <property type="entry name" value="Sensor histidine kinase RcsC"/>
    <property type="match status" value="1"/>
</dbReference>
<dbReference type="InterPro" id="IPR011006">
    <property type="entry name" value="CheY-like_superfamily"/>
</dbReference>
<keyword evidence="21" id="KW-1185">Reference proteome</keyword>
<name>A0A7W3FNX5_9GAMM</name>
<feature type="transmembrane region" description="Helical" evidence="16">
    <location>
        <begin position="42"/>
        <end position="66"/>
    </location>
</feature>
<evidence type="ECO:0000256" key="2">
    <source>
        <dbReference type="ARBA" id="ARBA00004429"/>
    </source>
</evidence>
<dbReference type="InterPro" id="IPR005467">
    <property type="entry name" value="His_kinase_dom"/>
</dbReference>
<dbReference type="Gene3D" id="3.40.50.2300">
    <property type="match status" value="1"/>
</dbReference>
<keyword evidence="9" id="KW-0418">Kinase</keyword>
<keyword evidence="5" id="KW-0997">Cell inner membrane</keyword>
<keyword evidence="11 16" id="KW-1133">Transmembrane helix</keyword>
<keyword evidence="13 16" id="KW-0472">Membrane</keyword>